<gene>
    <name evidence="9 11" type="primary">argB</name>
    <name evidence="11" type="ORF">FHP05_03630</name>
</gene>
<feature type="binding site" evidence="9">
    <location>
        <position position="156"/>
    </location>
    <ligand>
        <name>substrate</name>
    </ligand>
</feature>
<dbReference type="GO" id="GO:0005737">
    <property type="term" value="C:cytoplasm"/>
    <property type="evidence" value="ECO:0007669"/>
    <property type="project" value="UniProtKB-SubCell"/>
</dbReference>
<dbReference type="SUPFAM" id="SSF53633">
    <property type="entry name" value="Carbamate kinase-like"/>
    <property type="match status" value="1"/>
</dbReference>
<evidence type="ECO:0000313" key="12">
    <source>
        <dbReference type="Proteomes" id="UP000321574"/>
    </source>
</evidence>
<keyword evidence="2 9" id="KW-0055">Arginine biosynthesis</keyword>
<feature type="binding site" evidence="9">
    <location>
        <begin position="41"/>
        <end position="42"/>
    </location>
    <ligand>
        <name>substrate</name>
    </ligand>
</feature>
<dbReference type="Gene3D" id="3.40.1160.10">
    <property type="entry name" value="Acetylglutamate kinase-like"/>
    <property type="match status" value="1"/>
</dbReference>
<feature type="site" description="Transition state stabilizer" evidence="9">
    <location>
        <position position="215"/>
    </location>
</feature>
<evidence type="ECO:0000256" key="7">
    <source>
        <dbReference type="ARBA" id="ARBA00022840"/>
    </source>
</evidence>
<evidence type="ECO:0000256" key="2">
    <source>
        <dbReference type="ARBA" id="ARBA00022571"/>
    </source>
</evidence>
<dbReference type="Pfam" id="PF00696">
    <property type="entry name" value="AA_kinase"/>
    <property type="match status" value="1"/>
</dbReference>
<dbReference type="GO" id="GO:0005524">
    <property type="term" value="F:ATP binding"/>
    <property type="evidence" value="ECO:0007669"/>
    <property type="project" value="UniProtKB-UniRule"/>
</dbReference>
<dbReference type="NCBIfam" id="TIGR00761">
    <property type="entry name" value="argB"/>
    <property type="match status" value="1"/>
</dbReference>
<evidence type="ECO:0000259" key="10">
    <source>
        <dbReference type="Pfam" id="PF00696"/>
    </source>
</evidence>
<keyword evidence="4 9" id="KW-0808">Transferase</keyword>
<dbReference type="InterPro" id="IPR004662">
    <property type="entry name" value="AcgluKinase_fam"/>
</dbReference>
<keyword evidence="7 9" id="KW-0067">ATP-binding</keyword>
<dbReference type="InterPro" id="IPR037528">
    <property type="entry name" value="ArgB"/>
</dbReference>
<evidence type="ECO:0000256" key="1">
    <source>
        <dbReference type="ARBA" id="ARBA00004828"/>
    </source>
</evidence>
<dbReference type="GO" id="GO:0042450">
    <property type="term" value="P:L-arginine biosynthetic process via ornithine"/>
    <property type="evidence" value="ECO:0007669"/>
    <property type="project" value="UniProtKB-UniRule"/>
</dbReference>
<dbReference type="EMBL" id="VDUW01000002">
    <property type="protein sequence ID" value="TXL66486.1"/>
    <property type="molecule type" value="Genomic_DNA"/>
</dbReference>
<feature type="binding site" evidence="9">
    <location>
        <position position="63"/>
    </location>
    <ligand>
        <name>substrate</name>
    </ligand>
</feature>
<reference evidence="11 12" key="1">
    <citation type="submission" date="2019-06" db="EMBL/GenBank/DDBJ databases">
        <title>Cerasibacillus sp. nov., isolated from maize field.</title>
        <authorList>
            <person name="Lin S.-Y."/>
            <person name="Tsai C.-F."/>
            <person name="Young C.-C."/>
        </authorList>
    </citation>
    <scope>NUCLEOTIDE SEQUENCE [LARGE SCALE GENOMIC DNA]</scope>
    <source>
        <strain evidence="11 12">CC-CFT480</strain>
    </source>
</reference>
<dbReference type="InterPro" id="IPR036393">
    <property type="entry name" value="AceGlu_kinase-like_sf"/>
</dbReference>
<dbReference type="HAMAP" id="MF_00082">
    <property type="entry name" value="ArgB"/>
    <property type="match status" value="1"/>
</dbReference>
<accession>A0A5C8NZR7</accession>
<comment type="pathway">
    <text evidence="1 9">Amino-acid biosynthesis; L-arginine biosynthesis; N(2)-acetyl-L-ornithine from L-glutamate: step 2/4.</text>
</comment>
<comment type="similarity">
    <text evidence="9">Belongs to the acetylglutamate kinase family. ArgB subfamily.</text>
</comment>
<dbReference type="AlphaFoldDB" id="A0A5C8NZR7"/>
<comment type="function">
    <text evidence="9">Catalyzes the ATP-dependent phosphorylation of N-acetyl-L-glutamate.</text>
</comment>
<proteinExistence type="inferred from homology"/>
<dbReference type="PIRSF" id="PIRSF000728">
    <property type="entry name" value="NAGK"/>
    <property type="match status" value="1"/>
</dbReference>
<evidence type="ECO:0000256" key="5">
    <source>
        <dbReference type="ARBA" id="ARBA00022741"/>
    </source>
</evidence>
<evidence type="ECO:0000256" key="3">
    <source>
        <dbReference type="ARBA" id="ARBA00022605"/>
    </source>
</evidence>
<dbReference type="Proteomes" id="UP000321574">
    <property type="component" value="Unassembled WGS sequence"/>
</dbReference>
<keyword evidence="12" id="KW-1185">Reference proteome</keyword>
<evidence type="ECO:0000313" key="11">
    <source>
        <dbReference type="EMBL" id="TXL66486.1"/>
    </source>
</evidence>
<dbReference type="PANTHER" id="PTHR23342">
    <property type="entry name" value="N-ACETYLGLUTAMATE SYNTHASE"/>
    <property type="match status" value="1"/>
</dbReference>
<name>A0A5C8NZR7_9BACI</name>
<dbReference type="CDD" id="cd04238">
    <property type="entry name" value="AAK_NAGK-like"/>
    <property type="match status" value="1"/>
</dbReference>
<evidence type="ECO:0000256" key="4">
    <source>
        <dbReference type="ARBA" id="ARBA00022679"/>
    </source>
</evidence>
<feature type="site" description="Transition state stabilizer" evidence="9">
    <location>
        <position position="8"/>
    </location>
</feature>
<dbReference type="PANTHER" id="PTHR23342:SF0">
    <property type="entry name" value="N-ACETYLGLUTAMATE SYNTHASE, MITOCHONDRIAL"/>
    <property type="match status" value="1"/>
</dbReference>
<sequence>MQDIVILKCGGSTINELSKEFFDNMRKLQKSGKYPVIVHGGGPAIQHMLEQLQIEFEFVNGLRKTTEDMMDIVEMVLVGHVNPALTRHVNSAGLKGFGISGSDLQLLEATPLNYNRYGLVGEISNVHTNVINQLLEKNIIPIIAPIAIGQDGKKYNVNADTAAGAIASALGAEQLIFVTDVPGILKDEQLLEEVTTDEVEMMIQDGIIFGGMIPKVKAAMKGLTNNVREVLIVNGMESKLKNKQNLAGTTIKVPVKS</sequence>
<comment type="subcellular location">
    <subcellularLocation>
        <location evidence="9">Cytoplasm</location>
    </subcellularLocation>
</comment>
<keyword evidence="9" id="KW-0963">Cytoplasm</keyword>
<dbReference type="UniPathway" id="UPA00068">
    <property type="reaction ID" value="UER00107"/>
</dbReference>
<organism evidence="11 12">
    <name type="scientific">Cerasibacillus terrae</name>
    <dbReference type="NCBI Taxonomy" id="2498845"/>
    <lineage>
        <taxon>Bacteria</taxon>
        <taxon>Bacillati</taxon>
        <taxon>Bacillota</taxon>
        <taxon>Bacilli</taxon>
        <taxon>Bacillales</taxon>
        <taxon>Bacillaceae</taxon>
        <taxon>Cerasibacillus</taxon>
    </lineage>
</organism>
<dbReference type="EC" id="2.7.2.8" evidence="9"/>
<evidence type="ECO:0000256" key="6">
    <source>
        <dbReference type="ARBA" id="ARBA00022777"/>
    </source>
</evidence>
<dbReference type="GO" id="GO:0003991">
    <property type="term" value="F:acetylglutamate kinase activity"/>
    <property type="evidence" value="ECO:0007669"/>
    <property type="project" value="UniProtKB-UniRule"/>
</dbReference>
<comment type="catalytic activity">
    <reaction evidence="8 9">
        <text>N-acetyl-L-glutamate + ATP = N-acetyl-L-glutamyl 5-phosphate + ADP</text>
        <dbReference type="Rhea" id="RHEA:14629"/>
        <dbReference type="ChEBI" id="CHEBI:30616"/>
        <dbReference type="ChEBI" id="CHEBI:44337"/>
        <dbReference type="ChEBI" id="CHEBI:57936"/>
        <dbReference type="ChEBI" id="CHEBI:456216"/>
        <dbReference type="EC" id="2.7.2.8"/>
    </reaction>
</comment>
<dbReference type="OrthoDB" id="9803155at2"/>
<evidence type="ECO:0000256" key="9">
    <source>
        <dbReference type="HAMAP-Rule" id="MF_00082"/>
    </source>
</evidence>
<dbReference type="RefSeq" id="WP_147665886.1">
    <property type="nucleotide sequence ID" value="NZ_VDUW01000002.1"/>
</dbReference>
<dbReference type="FunFam" id="3.40.1160.10:FF:000004">
    <property type="entry name" value="Acetylglutamate kinase"/>
    <property type="match status" value="1"/>
</dbReference>
<keyword evidence="3 9" id="KW-0028">Amino-acid biosynthesis</keyword>
<keyword evidence="5 9" id="KW-0547">Nucleotide-binding</keyword>
<evidence type="ECO:0000256" key="8">
    <source>
        <dbReference type="ARBA" id="ARBA00048141"/>
    </source>
</evidence>
<dbReference type="InterPro" id="IPR001048">
    <property type="entry name" value="Asp/Glu/Uridylate_kinase"/>
</dbReference>
<keyword evidence="6 9" id="KW-0418">Kinase</keyword>
<protein>
    <recommendedName>
        <fullName evidence="9">Acetylglutamate kinase</fullName>
        <ecNumber evidence="9">2.7.2.8</ecNumber>
    </recommendedName>
    <alternativeName>
        <fullName evidence="9">N-acetyl-L-glutamate 5-phosphotransferase</fullName>
    </alternativeName>
    <alternativeName>
        <fullName evidence="9">NAG kinase</fullName>
        <shortName evidence="9">NAGK</shortName>
    </alternativeName>
</protein>
<feature type="domain" description="Aspartate/glutamate/uridylate kinase" evidence="10">
    <location>
        <begin position="4"/>
        <end position="234"/>
    </location>
</feature>
<comment type="caution">
    <text evidence="11">The sequence shown here is derived from an EMBL/GenBank/DDBJ whole genome shotgun (WGS) entry which is preliminary data.</text>
</comment>